<dbReference type="Proteomes" id="UP000621500">
    <property type="component" value="Unassembled WGS sequence"/>
</dbReference>
<dbReference type="EMBL" id="BONX01000045">
    <property type="protein sequence ID" value="GIG99507.1"/>
    <property type="molecule type" value="Genomic_DNA"/>
</dbReference>
<evidence type="ECO:0008006" key="3">
    <source>
        <dbReference type="Google" id="ProtNLM"/>
    </source>
</evidence>
<accession>A0ABQ4EY13</accession>
<protein>
    <recommendedName>
        <fullName evidence="3">DUF3800 domain-containing protein</fullName>
    </recommendedName>
</protein>
<gene>
    <name evidence="1" type="ORF">Pma05_60800</name>
</gene>
<reference evidence="1 2" key="1">
    <citation type="submission" date="2021-01" db="EMBL/GenBank/DDBJ databases">
        <title>Whole genome shotgun sequence of Plantactinospora mayteni NBRC 109088.</title>
        <authorList>
            <person name="Komaki H."/>
            <person name="Tamura T."/>
        </authorList>
    </citation>
    <scope>NUCLEOTIDE SEQUENCE [LARGE SCALE GENOMIC DNA]</scope>
    <source>
        <strain evidence="1 2">NBRC 109088</strain>
    </source>
</reference>
<keyword evidence="2" id="KW-1185">Reference proteome</keyword>
<sequence>MAGSDAADQPVEIACDESGSEGERLVGGVTDVFAHASSELDSAAATACVLELRDRIRSPATEYKANHLLREKHRRVLVWLLGAEGPLSGYARVHLTEKTFFVVGKLVNLLVEDLGYDASLGLYQGHQATALARALYREGPAALGAQRWTALLGSFNYLLRPRNRRGVRVSVDSFFELVEVLGASAPAGFSSGGGGPAGSGTSTSVGEIVGLLRAARPRLESLVARLHDDPRAVPELNPILPALVRAVTYWSGPDRPVSIVHDIQTGLTAESVAQLRELFGKPDPALVRCATGAARPYAPSGRLTGLTFAESHLDSRVQVADFLAGTARRIASDDLNGRGDPELTALLRPYVDGYSIWGDAASRLRLLPAAR</sequence>
<evidence type="ECO:0000313" key="2">
    <source>
        <dbReference type="Proteomes" id="UP000621500"/>
    </source>
</evidence>
<organism evidence="1 2">
    <name type="scientific">Plantactinospora mayteni</name>
    <dbReference type="NCBI Taxonomy" id="566021"/>
    <lineage>
        <taxon>Bacteria</taxon>
        <taxon>Bacillati</taxon>
        <taxon>Actinomycetota</taxon>
        <taxon>Actinomycetes</taxon>
        <taxon>Micromonosporales</taxon>
        <taxon>Micromonosporaceae</taxon>
        <taxon>Plantactinospora</taxon>
    </lineage>
</organism>
<name>A0ABQ4EY13_9ACTN</name>
<comment type="caution">
    <text evidence="1">The sequence shown here is derived from an EMBL/GenBank/DDBJ whole genome shotgun (WGS) entry which is preliminary data.</text>
</comment>
<dbReference type="RefSeq" id="WP_203860877.1">
    <property type="nucleotide sequence ID" value="NZ_BAAAZQ010000014.1"/>
</dbReference>
<proteinExistence type="predicted"/>
<evidence type="ECO:0000313" key="1">
    <source>
        <dbReference type="EMBL" id="GIG99507.1"/>
    </source>
</evidence>